<name>A0A5C5ZHY5_9BACT</name>
<feature type="transmembrane region" description="Helical" evidence="5">
    <location>
        <begin position="89"/>
        <end position="110"/>
    </location>
</feature>
<dbReference type="RefSeq" id="WP_146402876.1">
    <property type="nucleotide sequence ID" value="NZ_SJPQ01000004.1"/>
</dbReference>
<protein>
    <submittedName>
        <fullName evidence="7">Vitamin K-dependent gamma-carboxylase</fullName>
    </submittedName>
</protein>
<keyword evidence="2 5" id="KW-0812">Transmembrane</keyword>
<evidence type="ECO:0000256" key="2">
    <source>
        <dbReference type="ARBA" id="ARBA00022692"/>
    </source>
</evidence>
<feature type="transmembrane region" description="Helical" evidence="5">
    <location>
        <begin position="21"/>
        <end position="45"/>
    </location>
</feature>
<accession>A0A5C5ZHY5</accession>
<evidence type="ECO:0000313" key="8">
    <source>
        <dbReference type="Proteomes" id="UP000315440"/>
    </source>
</evidence>
<comment type="subcellular location">
    <subcellularLocation>
        <location evidence="1">Endomembrane system</location>
        <topology evidence="1">Multi-pass membrane protein</topology>
    </subcellularLocation>
</comment>
<sequence length="328" mass="36870">MKAVWKAISGHFSDLWGAWDWFWFSPADPVVLCAIRVLTGALLFWTHLVWSFDLSGFLGPEGWLAPELIAQKQAGRFVFSLFDWIGPAWLLWTVHVLYLVVCLMLMFGLFSRVVAVLAFLGALSYVEHVTPGAFFGLDKINCLLAMYVMLGPCGARYSVDRLRAERRGDEEPGAGAEPSISANIAIRLMQLHLCVVYLFSGLGKLQGELWWNGRAVWFSVANPEYRSLDMTWLANHLWLVDALTHATVLWELFYCWAIWNPLLRPWVLLGAIGIHGFIGLGMGMPEFALSMLVANMAFLAPVFIEGLFDRPARWASALFRPRKAAAEA</sequence>
<keyword evidence="4 5" id="KW-0472">Membrane</keyword>
<evidence type="ECO:0000256" key="4">
    <source>
        <dbReference type="ARBA" id="ARBA00023136"/>
    </source>
</evidence>
<feature type="transmembrane region" description="Helical" evidence="5">
    <location>
        <begin position="237"/>
        <end position="259"/>
    </location>
</feature>
<dbReference type="Proteomes" id="UP000315440">
    <property type="component" value="Unassembled WGS sequence"/>
</dbReference>
<evidence type="ECO:0000256" key="5">
    <source>
        <dbReference type="SAM" id="Phobius"/>
    </source>
</evidence>
<feature type="domain" description="HTTM-like" evidence="6">
    <location>
        <begin position="24"/>
        <end position="303"/>
    </location>
</feature>
<evidence type="ECO:0000259" key="6">
    <source>
        <dbReference type="SMART" id="SM00752"/>
    </source>
</evidence>
<dbReference type="EMBL" id="SJPQ01000004">
    <property type="protein sequence ID" value="TWT86798.1"/>
    <property type="molecule type" value="Genomic_DNA"/>
</dbReference>
<dbReference type="InterPro" id="IPR011020">
    <property type="entry name" value="HTTM-like"/>
</dbReference>
<keyword evidence="8" id="KW-1185">Reference proteome</keyword>
<reference evidence="7 8" key="1">
    <citation type="submission" date="2019-02" db="EMBL/GenBank/DDBJ databases">
        <title>Deep-cultivation of Planctomycetes and their phenomic and genomic characterization uncovers novel biology.</title>
        <authorList>
            <person name="Wiegand S."/>
            <person name="Jogler M."/>
            <person name="Boedeker C."/>
            <person name="Pinto D."/>
            <person name="Vollmers J."/>
            <person name="Rivas-Marin E."/>
            <person name="Kohn T."/>
            <person name="Peeters S.H."/>
            <person name="Heuer A."/>
            <person name="Rast P."/>
            <person name="Oberbeckmann S."/>
            <person name="Bunk B."/>
            <person name="Jeske O."/>
            <person name="Meyerdierks A."/>
            <person name="Storesund J.E."/>
            <person name="Kallscheuer N."/>
            <person name="Luecker S."/>
            <person name="Lage O.M."/>
            <person name="Pohl T."/>
            <person name="Merkel B.J."/>
            <person name="Hornburger P."/>
            <person name="Mueller R.-W."/>
            <person name="Bruemmer F."/>
            <person name="Labrenz M."/>
            <person name="Spormann A.M."/>
            <person name="Op Den Camp H."/>
            <person name="Overmann J."/>
            <person name="Amann R."/>
            <person name="Jetten M.S.M."/>
            <person name="Mascher T."/>
            <person name="Medema M.H."/>
            <person name="Devos D.P."/>
            <person name="Kaster A.-K."/>
            <person name="Ovreas L."/>
            <person name="Rohde M."/>
            <person name="Galperin M.Y."/>
            <person name="Jogler C."/>
        </authorList>
    </citation>
    <scope>NUCLEOTIDE SEQUENCE [LARGE SCALE GENOMIC DNA]</scope>
    <source>
        <strain evidence="7 8">Mal64</strain>
    </source>
</reference>
<evidence type="ECO:0000313" key="7">
    <source>
        <dbReference type="EMBL" id="TWT86798.1"/>
    </source>
</evidence>
<dbReference type="OrthoDB" id="128729at2"/>
<organism evidence="7 8">
    <name type="scientific">Pseudobythopirellula maris</name>
    <dbReference type="NCBI Taxonomy" id="2527991"/>
    <lineage>
        <taxon>Bacteria</taxon>
        <taxon>Pseudomonadati</taxon>
        <taxon>Planctomycetota</taxon>
        <taxon>Planctomycetia</taxon>
        <taxon>Pirellulales</taxon>
        <taxon>Lacipirellulaceae</taxon>
        <taxon>Pseudobythopirellula</taxon>
    </lineage>
</organism>
<dbReference type="PANTHER" id="PTHR39535">
    <property type="entry name" value="SPORULATION-DELAYING PROTEIN SDPB"/>
    <property type="match status" value="1"/>
</dbReference>
<dbReference type="AlphaFoldDB" id="A0A5C5ZHY5"/>
<feature type="transmembrane region" description="Helical" evidence="5">
    <location>
        <begin position="117"/>
        <end position="137"/>
    </location>
</feature>
<comment type="caution">
    <text evidence="7">The sequence shown here is derived from an EMBL/GenBank/DDBJ whole genome shotgun (WGS) entry which is preliminary data.</text>
</comment>
<dbReference type="PANTHER" id="PTHR39535:SF2">
    <property type="entry name" value="HTTM DOMAIN-CONTAINING PROTEIN"/>
    <property type="match status" value="1"/>
</dbReference>
<dbReference type="SMART" id="SM00752">
    <property type="entry name" value="HTTM"/>
    <property type="match status" value="1"/>
</dbReference>
<feature type="transmembrane region" description="Helical" evidence="5">
    <location>
        <begin position="266"/>
        <end position="283"/>
    </location>
</feature>
<evidence type="ECO:0000256" key="1">
    <source>
        <dbReference type="ARBA" id="ARBA00004127"/>
    </source>
</evidence>
<proteinExistence type="predicted"/>
<keyword evidence="3 5" id="KW-1133">Transmembrane helix</keyword>
<gene>
    <name evidence="7" type="ORF">Mal64_36280</name>
</gene>
<evidence type="ECO:0000256" key="3">
    <source>
        <dbReference type="ARBA" id="ARBA00022989"/>
    </source>
</evidence>
<dbReference type="GO" id="GO:0012505">
    <property type="term" value="C:endomembrane system"/>
    <property type="evidence" value="ECO:0007669"/>
    <property type="project" value="UniProtKB-SubCell"/>
</dbReference>
<dbReference type="InterPro" id="IPR052964">
    <property type="entry name" value="Sporulation_signal_mat"/>
</dbReference>